<dbReference type="InterPro" id="IPR050386">
    <property type="entry name" value="Glycosyl_hydrolase_5"/>
</dbReference>
<dbReference type="GO" id="GO:0009986">
    <property type="term" value="C:cell surface"/>
    <property type="evidence" value="ECO:0007669"/>
    <property type="project" value="TreeGrafter"/>
</dbReference>
<comment type="similarity">
    <text evidence="4">Belongs to the glycosyl hydrolase 5 (cellulase A) family.</text>
</comment>
<proteinExistence type="inferred from homology"/>
<feature type="chain" id="PRO_5003522346" evidence="6">
    <location>
        <begin position="23"/>
        <end position="521"/>
    </location>
</feature>
<evidence type="ECO:0000256" key="5">
    <source>
        <dbReference type="SAM" id="MobiDB-lite"/>
    </source>
</evidence>
<keyword evidence="1 6" id="KW-0732">Signal</keyword>
<evidence type="ECO:0000256" key="2">
    <source>
        <dbReference type="ARBA" id="ARBA00022801"/>
    </source>
</evidence>
<sequence length="521" mass="58792">MRHTSVLLILFFLLLHCSSTPPVEPEKPEVPDHTEDPEKPDDPTEPQDTVKWTTARVINGRLGKGINIGNTFEAEQSWQSPFVAGDLKRIADLGFTHVRIPIRWEREDRSMASSPYTIYPEFLKTIQSVVDEALKQKLHIILNMHHHDALFANPSAGKARFLSQWEQIAAHFQAYPDSVLFEILNEPHDQLTPTLWNSYAKEALQHIRATNPKRCVLLGTAEWGGVGGLQSLEIPDDPQLILTIHYYNPFQFTHQGASWSEGSEAWLGTKWQDTEYERQAVADDFKASIRFANENNIPVHVGEFGAYSRADIDSRVKWTRFLARWFEQQQFSWAYWEWNSGFGIYDPRTGQYQQRLVDALIKDPMPEAYQPSTVPIYSSNFSNGQAGGWFITNNDASAASTLQIANNKATITITKPGTVDWHIQFIKTGIPITKGKTYLLSFNASSPDSNDRKISMGISKNADPWTTYGNKSVTIDKTEAAYNLVFTSAYTDAQARIVFSVGNAGNGRVVLSDIKLSELIF</sequence>
<dbReference type="AlphaFoldDB" id="G9IS52"/>
<dbReference type="PANTHER" id="PTHR31297:SF17">
    <property type="entry name" value="ENDOGLUCANASE"/>
    <property type="match status" value="1"/>
</dbReference>
<dbReference type="InterPro" id="IPR018087">
    <property type="entry name" value="Glyco_hydro_5_CS"/>
</dbReference>
<dbReference type="PANTHER" id="PTHR31297">
    <property type="entry name" value="GLUCAN ENDO-1,6-BETA-GLUCOSIDASE B"/>
    <property type="match status" value="1"/>
</dbReference>
<protein>
    <submittedName>
        <fullName evidence="9">GHF5 protein</fullName>
    </submittedName>
</protein>
<dbReference type="GO" id="GO:0009251">
    <property type="term" value="P:glucan catabolic process"/>
    <property type="evidence" value="ECO:0007669"/>
    <property type="project" value="TreeGrafter"/>
</dbReference>
<evidence type="ECO:0000256" key="3">
    <source>
        <dbReference type="ARBA" id="ARBA00023295"/>
    </source>
</evidence>
<evidence type="ECO:0000256" key="6">
    <source>
        <dbReference type="SAM" id="SignalP"/>
    </source>
</evidence>
<dbReference type="Gene3D" id="3.20.20.80">
    <property type="entry name" value="Glycosidases"/>
    <property type="match status" value="1"/>
</dbReference>
<dbReference type="SUPFAM" id="SSF49785">
    <property type="entry name" value="Galactose-binding domain-like"/>
    <property type="match status" value="1"/>
</dbReference>
<feature type="compositionally biased region" description="Basic and acidic residues" evidence="5">
    <location>
        <begin position="24"/>
        <end position="42"/>
    </location>
</feature>
<keyword evidence="2 4" id="KW-0378">Hydrolase</keyword>
<dbReference type="InterPro" id="IPR001547">
    <property type="entry name" value="Glyco_hydro_5"/>
</dbReference>
<evidence type="ECO:0000259" key="7">
    <source>
        <dbReference type="Pfam" id="PF00150"/>
    </source>
</evidence>
<evidence type="ECO:0000259" key="8">
    <source>
        <dbReference type="Pfam" id="PF02018"/>
    </source>
</evidence>
<keyword evidence="3 4" id="KW-0326">Glycosidase</keyword>
<dbReference type="SUPFAM" id="SSF51445">
    <property type="entry name" value="(Trans)glycosidases"/>
    <property type="match status" value="1"/>
</dbReference>
<evidence type="ECO:0000256" key="4">
    <source>
        <dbReference type="RuleBase" id="RU361153"/>
    </source>
</evidence>
<reference evidence="9" key="1">
    <citation type="submission" date="2011-09" db="EMBL/GenBank/DDBJ databases">
        <title>High throughput functional metagenomic screening for glycosyl hydrolases in a passive mining bioremediation site.</title>
        <authorList>
            <person name="Mewis K."/>
            <person name="Konwar K."/>
            <person name="Howes C.G."/>
            <person name="Taupp M."/>
            <person name="Baldwin S.A."/>
            <person name="Hallam S.J."/>
        </authorList>
    </citation>
    <scope>NUCLEOTIDE SEQUENCE</scope>
</reference>
<dbReference type="GO" id="GO:0008422">
    <property type="term" value="F:beta-glucosidase activity"/>
    <property type="evidence" value="ECO:0007669"/>
    <property type="project" value="TreeGrafter"/>
</dbReference>
<organism evidence="9">
    <name type="scientific">uncultured bacterium H2_7</name>
    <dbReference type="NCBI Taxonomy" id="1112298"/>
    <lineage>
        <taxon>Bacteria</taxon>
        <taxon>environmental samples</taxon>
    </lineage>
</organism>
<dbReference type="InterPro" id="IPR008979">
    <property type="entry name" value="Galactose-bd-like_sf"/>
</dbReference>
<accession>G9IS52</accession>
<feature type="domain" description="Glycoside hydrolase family 5" evidence="7">
    <location>
        <begin position="70"/>
        <end position="340"/>
    </location>
</feature>
<dbReference type="InterPro" id="IPR017853">
    <property type="entry name" value="GH"/>
</dbReference>
<dbReference type="PROSITE" id="PS00659">
    <property type="entry name" value="GLYCOSYL_HYDROL_F5"/>
    <property type="match status" value="1"/>
</dbReference>
<dbReference type="Pfam" id="PF02018">
    <property type="entry name" value="CBM_4_9"/>
    <property type="match status" value="1"/>
</dbReference>
<feature type="signal peptide" evidence="6">
    <location>
        <begin position="1"/>
        <end position="22"/>
    </location>
</feature>
<dbReference type="GO" id="GO:0005576">
    <property type="term" value="C:extracellular region"/>
    <property type="evidence" value="ECO:0007669"/>
    <property type="project" value="TreeGrafter"/>
</dbReference>
<dbReference type="Gene3D" id="2.60.120.260">
    <property type="entry name" value="Galactose-binding domain-like"/>
    <property type="match status" value="1"/>
</dbReference>
<feature type="region of interest" description="Disordered" evidence="5">
    <location>
        <begin position="21"/>
        <end position="50"/>
    </location>
</feature>
<feature type="domain" description="CBM-cenC" evidence="8">
    <location>
        <begin position="376"/>
        <end position="502"/>
    </location>
</feature>
<dbReference type="EMBL" id="JN695680">
    <property type="protein sequence ID" value="AEW47975.1"/>
    <property type="molecule type" value="Genomic_DNA"/>
</dbReference>
<evidence type="ECO:0000313" key="9">
    <source>
        <dbReference type="EMBL" id="AEW47975.1"/>
    </source>
</evidence>
<dbReference type="Pfam" id="PF00150">
    <property type="entry name" value="Cellulase"/>
    <property type="match status" value="1"/>
</dbReference>
<dbReference type="InterPro" id="IPR003305">
    <property type="entry name" value="CenC_carb-bd"/>
</dbReference>
<evidence type="ECO:0000256" key="1">
    <source>
        <dbReference type="ARBA" id="ARBA00022729"/>
    </source>
</evidence>
<name>G9IS52_9BACT</name>